<keyword evidence="5 7" id="KW-0067">ATP-binding</keyword>
<dbReference type="HAMAP" id="MF_00109">
    <property type="entry name" value="Shikimate_kinase"/>
    <property type="match status" value="1"/>
</dbReference>
<dbReference type="PANTHER" id="PTHR21087">
    <property type="entry name" value="SHIKIMATE KINASE"/>
    <property type="match status" value="1"/>
</dbReference>
<dbReference type="CDD" id="cd00464">
    <property type="entry name" value="SK"/>
    <property type="match status" value="1"/>
</dbReference>
<dbReference type="Pfam" id="PF01202">
    <property type="entry name" value="SKI"/>
    <property type="match status" value="1"/>
</dbReference>
<sequence>MPVILIGFMGTGKSTVGRLLAESLNQSFCDLDDLIEKEAGMTIPAYFDTYGAKAFRQLEQDLLKKAINEYDILSTGGGTPTILANQEVIQAATGLTIKLDAPIDEIRSRIGDDANRPIFKKLSRQAFDELKQQRDTMYNQASDMSIDTNQRHPQEIADEIKARIFQNIDELNYASL</sequence>
<evidence type="ECO:0000313" key="8">
    <source>
        <dbReference type="EMBL" id="MEJ6347905.1"/>
    </source>
</evidence>
<keyword evidence="2 7" id="KW-0808">Transferase</keyword>
<dbReference type="EC" id="2.7.1.71" evidence="7"/>
<comment type="catalytic activity">
    <reaction evidence="7">
        <text>shikimate + ATP = 3-phosphoshikimate + ADP + H(+)</text>
        <dbReference type="Rhea" id="RHEA:13121"/>
        <dbReference type="ChEBI" id="CHEBI:15378"/>
        <dbReference type="ChEBI" id="CHEBI:30616"/>
        <dbReference type="ChEBI" id="CHEBI:36208"/>
        <dbReference type="ChEBI" id="CHEBI:145989"/>
        <dbReference type="ChEBI" id="CHEBI:456216"/>
        <dbReference type="EC" id="2.7.1.71"/>
    </reaction>
</comment>
<feature type="binding site" evidence="7">
    <location>
        <position position="134"/>
    </location>
    <ligand>
        <name>substrate</name>
    </ligand>
</feature>
<evidence type="ECO:0000256" key="7">
    <source>
        <dbReference type="HAMAP-Rule" id="MF_00109"/>
    </source>
</evidence>
<evidence type="ECO:0000256" key="1">
    <source>
        <dbReference type="ARBA" id="ARBA00022605"/>
    </source>
</evidence>
<feature type="binding site" evidence="7">
    <location>
        <position position="32"/>
    </location>
    <ligand>
        <name>substrate</name>
    </ligand>
</feature>
<keyword evidence="6 7" id="KW-0057">Aromatic amino acid biosynthesis</keyword>
<dbReference type="PANTHER" id="PTHR21087:SF16">
    <property type="entry name" value="SHIKIMATE KINASE 1, CHLOROPLASTIC"/>
    <property type="match status" value="1"/>
</dbReference>
<evidence type="ECO:0000256" key="2">
    <source>
        <dbReference type="ARBA" id="ARBA00022679"/>
    </source>
</evidence>
<protein>
    <recommendedName>
        <fullName evidence="7">Shikimate kinase</fullName>
        <shortName evidence="7">SK</shortName>
        <ecNumber evidence="7">2.7.1.71</ecNumber>
    </recommendedName>
</protein>
<feature type="binding site" evidence="7">
    <location>
        <position position="56"/>
    </location>
    <ligand>
        <name>substrate</name>
    </ligand>
</feature>
<keyword evidence="3 7" id="KW-0547">Nucleotide-binding</keyword>
<feature type="binding site" evidence="7">
    <location>
        <position position="116"/>
    </location>
    <ligand>
        <name>ATP</name>
        <dbReference type="ChEBI" id="CHEBI:30616"/>
    </ligand>
</feature>
<keyword evidence="7" id="KW-0460">Magnesium</keyword>
<comment type="subunit">
    <text evidence="7">Monomer.</text>
</comment>
<feature type="binding site" evidence="7">
    <location>
        <position position="151"/>
    </location>
    <ligand>
        <name>ATP</name>
        <dbReference type="ChEBI" id="CHEBI:30616"/>
    </ligand>
</feature>
<accession>A0ABU8SEU0</accession>
<dbReference type="InterPro" id="IPR027417">
    <property type="entry name" value="P-loop_NTPase"/>
</dbReference>
<dbReference type="SUPFAM" id="SSF52540">
    <property type="entry name" value="P-loop containing nucleoside triphosphate hydrolases"/>
    <property type="match status" value="1"/>
</dbReference>
<dbReference type="GO" id="GO:0004765">
    <property type="term" value="F:shikimate kinase activity"/>
    <property type="evidence" value="ECO:0007669"/>
    <property type="project" value="UniProtKB-EC"/>
</dbReference>
<keyword evidence="7" id="KW-0963">Cytoplasm</keyword>
<dbReference type="Gene3D" id="3.40.50.300">
    <property type="entry name" value="P-loop containing nucleotide triphosphate hydrolases"/>
    <property type="match status" value="1"/>
</dbReference>
<evidence type="ECO:0000256" key="5">
    <source>
        <dbReference type="ARBA" id="ARBA00022840"/>
    </source>
</evidence>
<dbReference type="RefSeq" id="WP_339968560.1">
    <property type="nucleotide sequence ID" value="NZ_JAWMWG010000001.1"/>
</dbReference>
<keyword evidence="9" id="KW-1185">Reference proteome</keyword>
<dbReference type="InterPro" id="IPR031322">
    <property type="entry name" value="Shikimate/glucono_kinase"/>
</dbReference>
<evidence type="ECO:0000256" key="3">
    <source>
        <dbReference type="ARBA" id="ARBA00022741"/>
    </source>
</evidence>
<feature type="binding site" evidence="7">
    <location>
        <begin position="10"/>
        <end position="15"/>
    </location>
    <ligand>
        <name>ATP</name>
        <dbReference type="ChEBI" id="CHEBI:30616"/>
    </ligand>
</feature>
<evidence type="ECO:0000256" key="4">
    <source>
        <dbReference type="ARBA" id="ARBA00022777"/>
    </source>
</evidence>
<dbReference type="Proteomes" id="UP001377804">
    <property type="component" value="Unassembled WGS sequence"/>
</dbReference>
<proteinExistence type="inferred from homology"/>
<dbReference type="EMBL" id="JAWMWG010000001">
    <property type="protein sequence ID" value="MEJ6347905.1"/>
    <property type="molecule type" value="Genomic_DNA"/>
</dbReference>
<gene>
    <name evidence="7" type="primary">aroK</name>
    <name evidence="8" type="ORF">R4Y45_01505</name>
</gene>
<keyword evidence="7" id="KW-0479">Metal-binding</keyword>
<evidence type="ECO:0000313" key="9">
    <source>
        <dbReference type="Proteomes" id="UP001377804"/>
    </source>
</evidence>
<feature type="binding site" evidence="7">
    <location>
        <position position="14"/>
    </location>
    <ligand>
        <name>Mg(2+)</name>
        <dbReference type="ChEBI" id="CHEBI:18420"/>
    </ligand>
</feature>
<comment type="function">
    <text evidence="7">Catalyzes the specific phosphorylation of the 3-hydroxyl group of shikimic acid using ATP as a cosubstrate.</text>
</comment>
<name>A0ABU8SEU0_9LACO</name>
<feature type="binding site" evidence="7">
    <location>
        <position position="77"/>
    </location>
    <ligand>
        <name>substrate</name>
    </ligand>
</feature>
<comment type="subcellular location">
    <subcellularLocation>
        <location evidence="7">Cytoplasm</location>
    </subcellularLocation>
</comment>
<comment type="cofactor">
    <cofactor evidence="7">
        <name>Mg(2+)</name>
        <dbReference type="ChEBI" id="CHEBI:18420"/>
    </cofactor>
    <text evidence="7">Binds 1 Mg(2+) ion per subunit.</text>
</comment>
<organism evidence="8 9">
    <name type="scientific">Holzapfeliella saturejae</name>
    <dbReference type="NCBI Taxonomy" id="3082953"/>
    <lineage>
        <taxon>Bacteria</taxon>
        <taxon>Bacillati</taxon>
        <taxon>Bacillota</taxon>
        <taxon>Bacilli</taxon>
        <taxon>Lactobacillales</taxon>
        <taxon>Lactobacillaceae</taxon>
        <taxon>Holzapfeliella</taxon>
    </lineage>
</organism>
<keyword evidence="1 7" id="KW-0028">Amino-acid biosynthesis</keyword>
<evidence type="ECO:0000256" key="6">
    <source>
        <dbReference type="ARBA" id="ARBA00023141"/>
    </source>
</evidence>
<keyword evidence="4 7" id="KW-0418">Kinase</keyword>
<comment type="pathway">
    <text evidence="7">Metabolic intermediate biosynthesis; chorismate biosynthesis; chorismate from D-erythrose 4-phosphate and phosphoenolpyruvate: step 5/7.</text>
</comment>
<dbReference type="InterPro" id="IPR000623">
    <property type="entry name" value="Shikimate_kinase/TSH1"/>
</dbReference>
<dbReference type="PRINTS" id="PR01100">
    <property type="entry name" value="SHIKIMTKNASE"/>
</dbReference>
<comment type="caution">
    <text evidence="8">The sequence shown here is derived from an EMBL/GenBank/DDBJ whole genome shotgun (WGS) entry which is preliminary data.</text>
</comment>
<comment type="similarity">
    <text evidence="7">Belongs to the shikimate kinase family.</text>
</comment>
<reference evidence="8 9" key="1">
    <citation type="submission" date="2023-10" db="EMBL/GenBank/DDBJ databases">
        <title>Holzapfeliella saturejae sp. nov. isolated from Satureja montana flowers.</title>
        <authorList>
            <person name="Alcantara C."/>
            <person name="Zuniga M."/>
            <person name="Landete J.M."/>
            <person name="Monedero V."/>
        </authorList>
    </citation>
    <scope>NUCLEOTIDE SEQUENCE [LARGE SCALE GENOMIC DNA]</scope>
    <source>
        <strain evidence="8 9">He02</strain>
    </source>
</reference>